<evidence type="ECO:0000313" key="3">
    <source>
        <dbReference type="EMBL" id="QCP09608.1"/>
    </source>
</evidence>
<dbReference type="RefSeq" id="WP_137312495.1">
    <property type="nucleotide sequence ID" value="NZ_CP040017.1"/>
</dbReference>
<name>A0A4P8HML4_9BURK</name>
<keyword evidence="1" id="KW-0472">Membrane</keyword>
<evidence type="ECO:0000256" key="1">
    <source>
        <dbReference type="SAM" id="Phobius"/>
    </source>
</evidence>
<accession>A0A4P8HML4</accession>
<dbReference type="OrthoDB" id="8666115at2"/>
<evidence type="ECO:0000313" key="5">
    <source>
        <dbReference type="Proteomes" id="UP000584325"/>
    </source>
</evidence>
<evidence type="ECO:0000313" key="2">
    <source>
        <dbReference type="EMBL" id="MBB3219532.1"/>
    </source>
</evidence>
<sequence length="88" mass="9958">MEWIPIVFATFKILVLGTGMYYAVKWHYDQGRKKRDKEQGGETNEAQEKRAVLIAAVKVAAVFLLALLLLGLFTIALTRWVGLDLTFT</sequence>
<keyword evidence="1" id="KW-0812">Transmembrane</keyword>
<feature type="transmembrane region" description="Helical" evidence="1">
    <location>
        <begin position="59"/>
        <end position="82"/>
    </location>
</feature>
<feature type="transmembrane region" description="Helical" evidence="1">
    <location>
        <begin position="6"/>
        <end position="24"/>
    </location>
</feature>
<evidence type="ECO:0000313" key="4">
    <source>
        <dbReference type="Proteomes" id="UP000298763"/>
    </source>
</evidence>
<dbReference type="AlphaFoldDB" id="A0A4P8HML4"/>
<protein>
    <submittedName>
        <fullName evidence="2">Uncharacterized protein</fullName>
    </submittedName>
</protein>
<dbReference type="EMBL" id="JACHXS010000001">
    <property type="protein sequence ID" value="MBB3219532.1"/>
    <property type="molecule type" value="Genomic_DNA"/>
</dbReference>
<dbReference type="Proteomes" id="UP000298763">
    <property type="component" value="Chromosome"/>
</dbReference>
<dbReference type="EMBL" id="CP040017">
    <property type="protein sequence ID" value="QCP09608.1"/>
    <property type="molecule type" value="Genomic_DNA"/>
</dbReference>
<proteinExistence type="predicted"/>
<keyword evidence="4" id="KW-1185">Reference proteome</keyword>
<dbReference type="Proteomes" id="UP000584325">
    <property type="component" value="Unassembled WGS sequence"/>
</dbReference>
<organism evidence="2 5">
    <name type="scientific">Pseudoduganella umbonata</name>
    <dbReference type="NCBI Taxonomy" id="864828"/>
    <lineage>
        <taxon>Bacteria</taxon>
        <taxon>Pseudomonadati</taxon>
        <taxon>Pseudomonadota</taxon>
        <taxon>Betaproteobacteria</taxon>
        <taxon>Burkholderiales</taxon>
        <taxon>Oxalobacteraceae</taxon>
        <taxon>Telluria group</taxon>
        <taxon>Pseudoduganella</taxon>
    </lineage>
</organism>
<reference evidence="2 5" key="2">
    <citation type="submission" date="2020-08" db="EMBL/GenBank/DDBJ databases">
        <title>Genomic Encyclopedia of Type Strains, Phase III (KMG-III): the genomes of soil and plant-associated and newly described type strains.</title>
        <authorList>
            <person name="Whitman W."/>
        </authorList>
    </citation>
    <scope>NUCLEOTIDE SEQUENCE [LARGE SCALE GENOMIC DNA]</scope>
    <source>
        <strain evidence="2 5">CECT 7753</strain>
    </source>
</reference>
<reference evidence="3 4" key="1">
    <citation type="submission" date="2019-05" db="EMBL/GenBank/DDBJ databases">
        <title>Draft Genome Sequences of Six Type Strains of the Genus Massilia.</title>
        <authorList>
            <person name="Miess H."/>
            <person name="Frediansyhah A."/>
            <person name="Gross H."/>
        </authorList>
    </citation>
    <scope>NUCLEOTIDE SEQUENCE [LARGE SCALE GENOMIC DNA]</scope>
    <source>
        <strain evidence="3 4">DSMZ 26121</strain>
    </source>
</reference>
<gene>
    <name evidence="3" type="ORF">FCL38_03610</name>
    <name evidence="2" type="ORF">FHS02_000319</name>
</gene>
<keyword evidence="1" id="KW-1133">Transmembrane helix</keyword>